<evidence type="ECO:0000256" key="6">
    <source>
        <dbReference type="ARBA" id="ARBA00022737"/>
    </source>
</evidence>
<dbReference type="GO" id="GO:0042026">
    <property type="term" value="P:protein refolding"/>
    <property type="evidence" value="ECO:0007669"/>
    <property type="project" value="TreeGrafter"/>
</dbReference>
<comment type="subcellular location">
    <subcellularLocation>
        <location evidence="1 14">Cytoplasm</location>
    </subcellularLocation>
</comment>
<dbReference type="FunFam" id="2.10.230.10:FF:000002">
    <property type="entry name" value="Molecular chaperone DnaJ"/>
    <property type="match status" value="1"/>
</dbReference>
<feature type="repeat" description="CXXCXGXG motif" evidence="14">
    <location>
        <begin position="171"/>
        <end position="178"/>
    </location>
</feature>
<dbReference type="InterPro" id="IPR036869">
    <property type="entry name" value="J_dom_sf"/>
</dbReference>
<dbReference type="Proteomes" id="UP000613160">
    <property type="component" value="Unassembled WGS sequence"/>
</dbReference>
<evidence type="ECO:0000313" key="18">
    <source>
        <dbReference type="EMBL" id="GGD02743.1"/>
    </source>
</evidence>
<keyword evidence="10 14" id="KW-0143">Chaperone</keyword>
<dbReference type="GO" id="GO:0051082">
    <property type="term" value="F:unfolded protein binding"/>
    <property type="evidence" value="ECO:0007669"/>
    <property type="project" value="UniProtKB-UniRule"/>
</dbReference>
<dbReference type="PROSITE" id="PS50076">
    <property type="entry name" value="DNAJ_2"/>
    <property type="match status" value="1"/>
</dbReference>
<keyword evidence="3 14" id="KW-0963">Cytoplasm</keyword>
<dbReference type="FunFam" id="1.10.287.110:FF:000034">
    <property type="entry name" value="Chaperone protein DnaJ"/>
    <property type="match status" value="1"/>
</dbReference>
<feature type="repeat" description="CXXCXGXG motif" evidence="14">
    <location>
        <begin position="193"/>
        <end position="200"/>
    </location>
</feature>
<evidence type="ECO:0000256" key="7">
    <source>
        <dbReference type="ARBA" id="ARBA00022771"/>
    </source>
</evidence>
<evidence type="ECO:0000256" key="10">
    <source>
        <dbReference type="ARBA" id="ARBA00023186"/>
    </source>
</evidence>
<feature type="binding site" evidence="14">
    <location>
        <position position="210"/>
    </location>
    <ligand>
        <name>Zn(2+)</name>
        <dbReference type="ChEBI" id="CHEBI:29105"/>
        <label>1</label>
    </ligand>
</feature>
<feature type="zinc finger region" description="CR-type" evidence="15">
    <location>
        <begin position="141"/>
        <end position="219"/>
    </location>
</feature>
<reference evidence="18" key="2">
    <citation type="submission" date="2020-09" db="EMBL/GenBank/DDBJ databases">
        <authorList>
            <person name="Sun Q."/>
            <person name="Zhou Y."/>
        </authorList>
    </citation>
    <scope>NUCLEOTIDE SEQUENCE</scope>
    <source>
        <strain evidence="18">CGMCC 1.15493</strain>
    </source>
</reference>
<dbReference type="PROSITE" id="PS51188">
    <property type="entry name" value="ZF_CR"/>
    <property type="match status" value="1"/>
</dbReference>
<evidence type="ECO:0000256" key="13">
    <source>
        <dbReference type="ARBA" id="ARBA00067609"/>
    </source>
</evidence>
<keyword evidence="4 14" id="KW-0235">DNA replication</keyword>
<protein>
    <recommendedName>
        <fullName evidence="13 14">Chaperone protein DnaJ</fullName>
    </recommendedName>
</protein>
<evidence type="ECO:0000256" key="3">
    <source>
        <dbReference type="ARBA" id="ARBA00022490"/>
    </source>
</evidence>
<dbReference type="Gene3D" id="2.10.230.10">
    <property type="entry name" value="Heat shock protein DnaJ, cysteine-rich domain"/>
    <property type="match status" value="1"/>
</dbReference>
<dbReference type="NCBIfam" id="TIGR02349">
    <property type="entry name" value="DnaJ_bact"/>
    <property type="match status" value="1"/>
</dbReference>
<dbReference type="InterPro" id="IPR001305">
    <property type="entry name" value="HSP_DnaJ_Cys-rich_dom"/>
</dbReference>
<organism evidence="18 19">
    <name type="scientific">Aureimonas glaciei</name>
    <dbReference type="NCBI Taxonomy" id="1776957"/>
    <lineage>
        <taxon>Bacteria</taxon>
        <taxon>Pseudomonadati</taxon>
        <taxon>Pseudomonadota</taxon>
        <taxon>Alphaproteobacteria</taxon>
        <taxon>Hyphomicrobiales</taxon>
        <taxon>Aurantimonadaceae</taxon>
        <taxon>Aureimonas</taxon>
    </lineage>
</organism>
<feature type="binding site" evidence="14">
    <location>
        <position position="196"/>
    </location>
    <ligand>
        <name>Zn(2+)</name>
        <dbReference type="ChEBI" id="CHEBI:29105"/>
        <label>2</label>
    </ligand>
</feature>
<evidence type="ECO:0000313" key="19">
    <source>
        <dbReference type="Proteomes" id="UP000613160"/>
    </source>
</evidence>
<feature type="binding site" evidence="14">
    <location>
        <position position="207"/>
    </location>
    <ligand>
        <name>Zn(2+)</name>
        <dbReference type="ChEBI" id="CHEBI:29105"/>
        <label>1</label>
    </ligand>
</feature>
<feature type="repeat" description="CXXCXGXG motif" evidence="14">
    <location>
        <begin position="154"/>
        <end position="161"/>
    </location>
</feature>
<feature type="repeat" description="CXXCXGXG motif" evidence="14">
    <location>
        <begin position="207"/>
        <end position="214"/>
    </location>
</feature>
<dbReference type="Gene3D" id="1.10.287.110">
    <property type="entry name" value="DnaJ domain"/>
    <property type="match status" value="1"/>
</dbReference>
<comment type="caution">
    <text evidence="18">The sequence shown here is derived from an EMBL/GenBank/DDBJ whole genome shotgun (WGS) entry which is preliminary data.</text>
</comment>
<feature type="binding site" evidence="14">
    <location>
        <position position="193"/>
    </location>
    <ligand>
        <name>Zn(2+)</name>
        <dbReference type="ChEBI" id="CHEBI:29105"/>
        <label>2</label>
    </ligand>
</feature>
<dbReference type="InterPro" id="IPR001623">
    <property type="entry name" value="DnaJ_domain"/>
</dbReference>
<dbReference type="EMBL" id="BMJJ01000001">
    <property type="protein sequence ID" value="GGD02743.1"/>
    <property type="molecule type" value="Genomic_DNA"/>
</dbReference>
<dbReference type="InterPro" id="IPR036410">
    <property type="entry name" value="HSP_DnaJ_Cys-rich_dom_sf"/>
</dbReference>
<dbReference type="GO" id="GO:0006260">
    <property type="term" value="P:DNA replication"/>
    <property type="evidence" value="ECO:0007669"/>
    <property type="project" value="UniProtKB-KW"/>
</dbReference>
<evidence type="ECO:0000259" key="16">
    <source>
        <dbReference type="PROSITE" id="PS50076"/>
    </source>
</evidence>
<dbReference type="SUPFAM" id="SSF46565">
    <property type="entry name" value="Chaperone J-domain"/>
    <property type="match status" value="1"/>
</dbReference>
<dbReference type="GO" id="GO:0031072">
    <property type="term" value="F:heat shock protein binding"/>
    <property type="evidence" value="ECO:0007669"/>
    <property type="project" value="InterPro"/>
</dbReference>
<evidence type="ECO:0000256" key="15">
    <source>
        <dbReference type="PROSITE-ProRule" id="PRU00546"/>
    </source>
</evidence>
<dbReference type="AlphaFoldDB" id="A0A916V234"/>
<feature type="binding site" evidence="14">
    <location>
        <position position="171"/>
    </location>
    <ligand>
        <name>Zn(2+)</name>
        <dbReference type="ChEBI" id="CHEBI:29105"/>
        <label>2</label>
    </ligand>
</feature>
<dbReference type="Pfam" id="PF00226">
    <property type="entry name" value="DnaJ"/>
    <property type="match status" value="1"/>
</dbReference>
<dbReference type="Pfam" id="PF01556">
    <property type="entry name" value="DnaJ_C"/>
    <property type="match status" value="1"/>
</dbReference>
<feature type="domain" description="J" evidence="16">
    <location>
        <begin position="4"/>
        <end position="69"/>
    </location>
</feature>
<dbReference type="SUPFAM" id="SSF57938">
    <property type="entry name" value="DnaJ/Hsp40 cysteine-rich domain"/>
    <property type="match status" value="1"/>
</dbReference>
<dbReference type="RefSeq" id="WP_188848640.1">
    <property type="nucleotide sequence ID" value="NZ_BMJJ01000001.1"/>
</dbReference>
<dbReference type="SUPFAM" id="SSF49493">
    <property type="entry name" value="HSP40/DnaJ peptide-binding domain"/>
    <property type="match status" value="2"/>
</dbReference>
<evidence type="ECO:0000256" key="11">
    <source>
        <dbReference type="ARBA" id="ARBA00053423"/>
    </source>
</evidence>
<dbReference type="Pfam" id="PF00684">
    <property type="entry name" value="DnaJ_CXXCXGXG"/>
    <property type="match status" value="1"/>
</dbReference>
<keyword evidence="9 14" id="KW-0346">Stress response</keyword>
<dbReference type="Gene3D" id="2.60.260.20">
    <property type="entry name" value="Urease metallochaperone UreE, N-terminal domain"/>
    <property type="match status" value="2"/>
</dbReference>
<evidence type="ECO:0000256" key="8">
    <source>
        <dbReference type="ARBA" id="ARBA00022833"/>
    </source>
</evidence>
<keyword evidence="19" id="KW-1185">Reference proteome</keyword>
<dbReference type="CDD" id="cd10747">
    <property type="entry name" value="DnaJ_C"/>
    <property type="match status" value="1"/>
</dbReference>
<comment type="similarity">
    <text evidence="12 14">Belongs to the DnaJ family.</text>
</comment>
<sequence>MKVDYYEMLGVTKTCDDKMLKTAFRKLAMQFHPDKNPGDAAAEAKFKELGEAYEVLKDPQKRAAYDRYGHAAFQNGGPGGGGGGFRGDFGSSMADVFDDIFGEMMGQRRGRGGAGAGGNGRERGSDLRYNMEIGLEEAYAGKTAEIGVPTTIQCDECTGTGAKPGSSPKACPTCGGVGRVRAAQGFFSIERTCPTCQGRGQIIADPCGKCGGDGRLPEERQLSVNIPAGIEDGTRIRLAGEGEAGLRGGPAGDLYIFLSVRSHDLFQREGADLYCTVPVSMTAAALGGSFEVTTLDGAKTRVKVPEGTQSGTQFRVRGKGMTVLRSSQTGDLFIQVQIETPQNLNKRQRELLEEFEKTSSSDNSPQSTGFFARMKDFFEGLSD</sequence>
<evidence type="ECO:0000256" key="12">
    <source>
        <dbReference type="ARBA" id="ARBA00061004"/>
    </source>
</evidence>
<reference evidence="18" key="1">
    <citation type="journal article" date="2014" name="Int. J. Syst. Evol. Microbiol.">
        <title>Complete genome sequence of Corynebacterium casei LMG S-19264T (=DSM 44701T), isolated from a smear-ripened cheese.</title>
        <authorList>
            <consortium name="US DOE Joint Genome Institute (JGI-PGF)"/>
            <person name="Walter F."/>
            <person name="Albersmeier A."/>
            <person name="Kalinowski J."/>
            <person name="Ruckert C."/>
        </authorList>
    </citation>
    <scope>NUCLEOTIDE SEQUENCE</scope>
    <source>
        <strain evidence="18">CGMCC 1.15493</strain>
    </source>
</reference>
<evidence type="ECO:0000259" key="17">
    <source>
        <dbReference type="PROSITE" id="PS51188"/>
    </source>
</evidence>
<dbReference type="CDD" id="cd10719">
    <property type="entry name" value="DnaJ_zf"/>
    <property type="match status" value="1"/>
</dbReference>
<dbReference type="GO" id="GO:0005737">
    <property type="term" value="C:cytoplasm"/>
    <property type="evidence" value="ECO:0007669"/>
    <property type="project" value="UniProtKB-SubCell"/>
</dbReference>
<comment type="domain">
    <text evidence="14">The J domain is necessary and sufficient to stimulate DnaK ATPase activity. Zinc center 1 plays an important role in the autonomous, DnaK-independent chaperone activity of DnaJ. Zinc center 2 is essential for interaction with DnaK and for DnaJ activity.</text>
</comment>
<dbReference type="InterPro" id="IPR012724">
    <property type="entry name" value="DnaJ"/>
</dbReference>
<keyword evidence="8 14" id="KW-0862">Zinc</keyword>
<feature type="domain" description="CR-type" evidence="17">
    <location>
        <begin position="141"/>
        <end position="219"/>
    </location>
</feature>
<name>A0A916V234_9HYPH</name>
<dbReference type="GO" id="GO:0009408">
    <property type="term" value="P:response to heat"/>
    <property type="evidence" value="ECO:0007669"/>
    <property type="project" value="InterPro"/>
</dbReference>
<dbReference type="SMART" id="SM00271">
    <property type="entry name" value="DnaJ"/>
    <property type="match status" value="1"/>
</dbReference>
<dbReference type="HAMAP" id="MF_01152">
    <property type="entry name" value="DnaJ"/>
    <property type="match status" value="1"/>
</dbReference>
<dbReference type="PANTHER" id="PTHR43096:SF48">
    <property type="entry name" value="CHAPERONE PROTEIN DNAJ"/>
    <property type="match status" value="1"/>
</dbReference>
<dbReference type="PROSITE" id="PS00636">
    <property type="entry name" value="DNAJ_1"/>
    <property type="match status" value="1"/>
</dbReference>
<evidence type="ECO:0000256" key="9">
    <source>
        <dbReference type="ARBA" id="ARBA00023016"/>
    </source>
</evidence>
<dbReference type="FunFam" id="2.60.260.20:FF:000004">
    <property type="entry name" value="Molecular chaperone DnaJ"/>
    <property type="match status" value="1"/>
</dbReference>
<keyword evidence="7 14" id="KW-0863">Zinc-finger</keyword>
<evidence type="ECO:0000256" key="2">
    <source>
        <dbReference type="ARBA" id="ARBA00011738"/>
    </source>
</evidence>
<proteinExistence type="inferred from homology"/>
<dbReference type="InterPro" id="IPR002939">
    <property type="entry name" value="DnaJ_C"/>
</dbReference>
<accession>A0A916V234</accession>
<gene>
    <name evidence="14 18" type="primary">dnaJ</name>
    <name evidence="18" type="ORF">GCM10011335_01800</name>
</gene>
<dbReference type="PRINTS" id="PR00625">
    <property type="entry name" value="JDOMAIN"/>
</dbReference>
<comment type="function">
    <text evidence="11 14">Participates actively in the response to hyperosmotic and heat shock by preventing the aggregation of stress-denatured proteins and by disaggregating proteins, also in an autonomous, DnaK-independent fashion. Unfolded proteins bind initially to DnaJ; upon interaction with the DnaJ-bound protein, DnaK hydrolyzes its bound ATP, resulting in the formation of a stable complex. GrpE releases ADP from DnaK; ATP binding to DnaK triggers the release of the substrate protein, thus completing the reaction cycle. Several rounds of ATP-dependent interactions between DnaJ, DnaK and GrpE are required for fully efficient folding. Also involved, together with DnaK and GrpE, in the DNA replication of plasmids through activation of initiation proteins.</text>
</comment>
<dbReference type="PANTHER" id="PTHR43096">
    <property type="entry name" value="DNAJ HOMOLOG 1, MITOCHONDRIAL-RELATED"/>
    <property type="match status" value="1"/>
</dbReference>
<dbReference type="InterPro" id="IPR018253">
    <property type="entry name" value="DnaJ_domain_CS"/>
</dbReference>
<dbReference type="CDD" id="cd06257">
    <property type="entry name" value="DnaJ"/>
    <property type="match status" value="1"/>
</dbReference>
<evidence type="ECO:0000256" key="4">
    <source>
        <dbReference type="ARBA" id="ARBA00022705"/>
    </source>
</evidence>
<comment type="cofactor">
    <cofactor evidence="14">
        <name>Zn(2+)</name>
        <dbReference type="ChEBI" id="CHEBI:29105"/>
    </cofactor>
    <text evidence="14">Binds 2 Zn(2+) ions per monomer.</text>
</comment>
<keyword evidence="5 14" id="KW-0479">Metal-binding</keyword>
<feature type="binding site" evidence="14">
    <location>
        <position position="174"/>
    </location>
    <ligand>
        <name>Zn(2+)</name>
        <dbReference type="ChEBI" id="CHEBI:29105"/>
        <label>2</label>
    </ligand>
</feature>
<keyword evidence="6 14" id="KW-0677">Repeat</keyword>
<evidence type="ECO:0000256" key="14">
    <source>
        <dbReference type="HAMAP-Rule" id="MF_01152"/>
    </source>
</evidence>
<dbReference type="GO" id="GO:0005524">
    <property type="term" value="F:ATP binding"/>
    <property type="evidence" value="ECO:0007669"/>
    <property type="project" value="InterPro"/>
</dbReference>
<dbReference type="GO" id="GO:0008270">
    <property type="term" value="F:zinc ion binding"/>
    <property type="evidence" value="ECO:0007669"/>
    <property type="project" value="UniProtKB-UniRule"/>
</dbReference>
<feature type="binding site" evidence="14">
    <location>
        <position position="154"/>
    </location>
    <ligand>
        <name>Zn(2+)</name>
        <dbReference type="ChEBI" id="CHEBI:29105"/>
        <label>1</label>
    </ligand>
</feature>
<dbReference type="NCBIfam" id="NF008035">
    <property type="entry name" value="PRK10767.1"/>
    <property type="match status" value="1"/>
</dbReference>
<feature type="binding site" evidence="14">
    <location>
        <position position="157"/>
    </location>
    <ligand>
        <name>Zn(2+)</name>
        <dbReference type="ChEBI" id="CHEBI:29105"/>
        <label>1</label>
    </ligand>
</feature>
<dbReference type="InterPro" id="IPR008971">
    <property type="entry name" value="HSP40/DnaJ_pept-bd"/>
</dbReference>
<evidence type="ECO:0000256" key="1">
    <source>
        <dbReference type="ARBA" id="ARBA00004496"/>
    </source>
</evidence>
<comment type="subunit">
    <text evidence="2 14">Homodimer.</text>
</comment>
<evidence type="ECO:0000256" key="5">
    <source>
        <dbReference type="ARBA" id="ARBA00022723"/>
    </source>
</evidence>